<dbReference type="PATRIC" id="fig|362787.3.peg.781"/>
<dbReference type="RefSeq" id="WP_080503275.1">
    <property type="nucleotide sequence ID" value="NZ_JSAN01000051.1"/>
</dbReference>
<evidence type="ECO:0000259" key="6">
    <source>
        <dbReference type="Pfam" id="PF03129"/>
    </source>
</evidence>
<dbReference type="Gene3D" id="3.30.980.10">
    <property type="entry name" value="Threonyl-trna Synthetase, Chain A, domain 2"/>
    <property type="match status" value="1"/>
</dbReference>
<name>A0A0C1HCW7_9BACT</name>
<keyword evidence="4" id="KW-0648">Protein biosynthesis</keyword>
<dbReference type="PANTHER" id="PTHR11451:SF44">
    <property type="entry name" value="THREONINE--TRNA LIGASE, CHLOROPLASTIC_MITOCHONDRIAL 2"/>
    <property type="match status" value="1"/>
</dbReference>
<dbReference type="Proteomes" id="UP000031465">
    <property type="component" value="Unassembled WGS sequence"/>
</dbReference>
<evidence type="ECO:0000256" key="4">
    <source>
        <dbReference type="ARBA" id="ARBA00022917"/>
    </source>
</evidence>
<gene>
    <name evidence="7" type="primary">thrS</name>
    <name evidence="7" type="ORF">DB44_CE00020</name>
</gene>
<dbReference type="SUPFAM" id="SSF52954">
    <property type="entry name" value="Class II aaRS ABD-related"/>
    <property type="match status" value="1"/>
</dbReference>
<evidence type="ECO:0000256" key="3">
    <source>
        <dbReference type="ARBA" id="ARBA00022884"/>
    </source>
</evidence>
<evidence type="ECO:0000256" key="2">
    <source>
        <dbReference type="ARBA" id="ARBA00022598"/>
    </source>
</evidence>
<dbReference type="PANTHER" id="PTHR11451">
    <property type="entry name" value="THREONINE-TRNA LIGASE"/>
    <property type="match status" value="1"/>
</dbReference>
<evidence type="ECO:0000256" key="1">
    <source>
        <dbReference type="ARBA" id="ARBA00022555"/>
    </source>
</evidence>
<dbReference type="GO" id="GO:0000049">
    <property type="term" value="F:tRNA binding"/>
    <property type="evidence" value="ECO:0007669"/>
    <property type="project" value="UniProtKB-KW"/>
</dbReference>
<dbReference type="GO" id="GO:0006435">
    <property type="term" value="P:threonyl-tRNA aminoacylation"/>
    <property type="evidence" value="ECO:0007669"/>
    <property type="project" value="InterPro"/>
</dbReference>
<organism evidence="7 8">
    <name type="scientific">Candidatus Protochlamydia amoebophila</name>
    <dbReference type="NCBI Taxonomy" id="362787"/>
    <lineage>
        <taxon>Bacteria</taxon>
        <taxon>Pseudomonadati</taxon>
        <taxon>Chlamydiota</taxon>
        <taxon>Chlamydiia</taxon>
        <taxon>Parachlamydiales</taxon>
        <taxon>Parachlamydiaceae</taxon>
        <taxon>Candidatus Protochlamydia</taxon>
    </lineage>
</organism>
<dbReference type="InterPro" id="IPR036621">
    <property type="entry name" value="Anticodon-bd_dom_sf"/>
</dbReference>
<feature type="domain" description="Anticodon-binding" evidence="6">
    <location>
        <begin position="478"/>
        <end position="569"/>
    </location>
</feature>
<dbReference type="Gene3D" id="3.40.50.800">
    <property type="entry name" value="Anticodon-binding domain"/>
    <property type="match status" value="1"/>
</dbReference>
<evidence type="ECO:0000256" key="5">
    <source>
        <dbReference type="ARBA" id="ARBA00023146"/>
    </source>
</evidence>
<evidence type="ECO:0000313" key="7">
    <source>
        <dbReference type="EMBL" id="KIC72603.1"/>
    </source>
</evidence>
<dbReference type="GO" id="GO:0004829">
    <property type="term" value="F:threonine-tRNA ligase activity"/>
    <property type="evidence" value="ECO:0007669"/>
    <property type="project" value="InterPro"/>
</dbReference>
<dbReference type="EMBL" id="JSAN01000051">
    <property type="protein sequence ID" value="KIC72603.1"/>
    <property type="molecule type" value="Genomic_DNA"/>
</dbReference>
<comment type="caution">
    <text evidence="7">The sequence shown here is derived from an EMBL/GenBank/DDBJ whole genome shotgun (WGS) entry which is preliminary data.</text>
</comment>
<dbReference type="Pfam" id="PF03129">
    <property type="entry name" value="HGTP_anticodon"/>
    <property type="match status" value="1"/>
</dbReference>
<dbReference type="InterPro" id="IPR018163">
    <property type="entry name" value="Thr/Ala-tRNA-synth_IIc_edit"/>
</dbReference>
<dbReference type="InterPro" id="IPR002320">
    <property type="entry name" value="Thr-tRNA-ligase_IIa"/>
</dbReference>
<evidence type="ECO:0000313" key="8">
    <source>
        <dbReference type="Proteomes" id="UP000031465"/>
    </source>
</evidence>
<dbReference type="InterPro" id="IPR004154">
    <property type="entry name" value="Anticodon-bd"/>
</dbReference>
<dbReference type="GO" id="GO:0005524">
    <property type="term" value="F:ATP binding"/>
    <property type="evidence" value="ECO:0007669"/>
    <property type="project" value="InterPro"/>
</dbReference>
<keyword evidence="3" id="KW-0694">RNA-binding</keyword>
<dbReference type="AlphaFoldDB" id="A0A0C1HCW7"/>
<reference evidence="7 8" key="1">
    <citation type="journal article" date="2014" name="Mol. Biol. Evol.">
        <title>Massive expansion of Ubiquitination-related gene families within the Chlamydiae.</title>
        <authorList>
            <person name="Domman D."/>
            <person name="Collingro A."/>
            <person name="Lagkouvardos I."/>
            <person name="Gehre L."/>
            <person name="Weinmaier T."/>
            <person name="Rattei T."/>
            <person name="Subtil A."/>
            <person name="Horn M."/>
        </authorList>
    </citation>
    <scope>NUCLEOTIDE SEQUENCE [LARGE SCALE GENOMIC DNA]</scope>
    <source>
        <strain evidence="7 8">EI2</strain>
    </source>
</reference>
<dbReference type="GO" id="GO:0005737">
    <property type="term" value="C:cytoplasm"/>
    <property type="evidence" value="ECO:0007669"/>
    <property type="project" value="InterPro"/>
</dbReference>
<keyword evidence="5" id="KW-0030">Aminoacyl-tRNA synthetase</keyword>
<dbReference type="Gene3D" id="3.30.930.10">
    <property type="entry name" value="Bira Bifunctional Protein, Domain 2"/>
    <property type="match status" value="1"/>
</dbReference>
<sequence>MPFLHSNKSLRIQRRSVAELLASVVSHLFPGVYLMGGGETSYGFYYDFIFQQKVDNNLVSLIEVHLKTLIKENHPIQALSMMRENAQALFDHHDQPFLAELAGEKEENIVEVLQFKQFYGLCSFPLISSTEEIGVVKLLELDFRQEERKGETFVVTRLLGTSFPDNQKLKQFLKLYDSYRKKKDHRQLGIDLNLFSFPEELTALECVWHPKGNLLLTLLKEWVTKEFSKIGKWEPVNTPCVVNSHFFKFNVDHLPTIEMGTEEYVFSPSPLIQHHYLFKRKKKDSSDLPIHFFEWAKKYVLSTHPLKEGLFNAVGWSGDFSTIFSSDEQLNQEFISSLQFIEQIIRIFGFEAHWCLVTSRQKSFKFRQEKAAIDRIGKILSLCTLSYPLQDEHFESDCLEGPRLELRVADEIGREWVISALTLISIHYLKKDKTEKQENEITIPFVIVRQIWESLDRLIALLIERFEGSFPLWLAPEQVRILAVGEGSLSYARQIETRCRSQGLRVGVDFKKSTKLGEKIHLAEKEKVPYLLIIGEQEIKRNAITFRSVEKPGKSESIRLEEFLEQIRQKCVCPTVLDNNYEEERLD</sequence>
<keyword evidence="2 7" id="KW-0436">Ligase</keyword>
<dbReference type="InterPro" id="IPR045864">
    <property type="entry name" value="aa-tRNA-synth_II/BPL/LPL"/>
</dbReference>
<dbReference type="SUPFAM" id="SSF55186">
    <property type="entry name" value="ThrRS/AlaRS common domain"/>
    <property type="match status" value="1"/>
</dbReference>
<accession>A0A0C1HCW7</accession>
<keyword evidence="1" id="KW-0820">tRNA-binding</keyword>
<dbReference type="SUPFAM" id="SSF55681">
    <property type="entry name" value="Class II aaRS and biotin synthetases"/>
    <property type="match status" value="1"/>
</dbReference>
<proteinExistence type="predicted"/>
<dbReference type="PRINTS" id="PR01047">
    <property type="entry name" value="TRNASYNTHTHR"/>
</dbReference>
<protein>
    <submittedName>
        <fullName evidence="7">Putative threonine-tRNA ligase</fullName>
    </submittedName>
</protein>